<organism evidence="2 3">
    <name type="scientific">Exserohilum turcicum (strain 28A)</name>
    <name type="common">Northern leaf blight fungus</name>
    <name type="synonym">Setosphaeria turcica</name>
    <dbReference type="NCBI Taxonomy" id="671987"/>
    <lineage>
        <taxon>Eukaryota</taxon>
        <taxon>Fungi</taxon>
        <taxon>Dikarya</taxon>
        <taxon>Ascomycota</taxon>
        <taxon>Pezizomycotina</taxon>
        <taxon>Dothideomycetes</taxon>
        <taxon>Pleosporomycetidae</taxon>
        <taxon>Pleosporales</taxon>
        <taxon>Pleosporineae</taxon>
        <taxon>Pleosporaceae</taxon>
        <taxon>Exserohilum</taxon>
    </lineage>
</organism>
<keyword evidence="3" id="KW-1185">Reference proteome</keyword>
<dbReference type="AlphaFoldDB" id="R0K6G3"/>
<dbReference type="CDD" id="cd00077">
    <property type="entry name" value="HDc"/>
    <property type="match status" value="1"/>
</dbReference>
<dbReference type="OrthoDB" id="16547at2759"/>
<dbReference type="PANTHER" id="PTHR33594:SF1">
    <property type="entry name" value="HD_PDEASE DOMAIN-CONTAINING PROTEIN"/>
    <property type="match status" value="1"/>
</dbReference>
<evidence type="ECO:0000313" key="2">
    <source>
        <dbReference type="EMBL" id="EOA88588.1"/>
    </source>
</evidence>
<dbReference type="Pfam" id="PF01966">
    <property type="entry name" value="HD"/>
    <property type="match status" value="1"/>
</dbReference>
<dbReference type="InterPro" id="IPR006674">
    <property type="entry name" value="HD_domain"/>
</dbReference>
<feature type="domain" description="HD/PDEase" evidence="1">
    <location>
        <begin position="39"/>
        <end position="167"/>
    </location>
</feature>
<protein>
    <recommendedName>
        <fullName evidence="1">HD/PDEase domain-containing protein</fullName>
    </recommendedName>
</protein>
<dbReference type="InterPro" id="IPR003607">
    <property type="entry name" value="HD/PDEase_dom"/>
</dbReference>
<sequence length="231" mass="25720">MTNNSQPPLPVPQVPIREADKQLFASINSFVYEYMSKYDNSHDYQHILRVLSNTNRILQAELKANPSVAYDTTPLFLAALLHDVGDHKYAKPGEDAENQIANTLLQHSASSELATKVQAIVKNLSYSHEVRDPARVASAMAQHPELAIVQDADRLDAIGAVGIARCFSFGAAKMPEQPMDRAISHFEEKLYNLAGMMKTAAGKDMASRRHKVLEEFAKEWKGETELSLELQ</sequence>
<reference evidence="2 3" key="1">
    <citation type="journal article" date="2012" name="PLoS Pathog.">
        <title>Diverse lifestyles and strategies of plant pathogenesis encoded in the genomes of eighteen Dothideomycetes fungi.</title>
        <authorList>
            <person name="Ohm R.A."/>
            <person name="Feau N."/>
            <person name="Henrissat B."/>
            <person name="Schoch C.L."/>
            <person name="Horwitz B.A."/>
            <person name="Barry K.W."/>
            <person name="Condon B.J."/>
            <person name="Copeland A.C."/>
            <person name="Dhillon B."/>
            <person name="Glaser F."/>
            <person name="Hesse C.N."/>
            <person name="Kosti I."/>
            <person name="LaButti K."/>
            <person name="Lindquist E.A."/>
            <person name="Lucas S."/>
            <person name="Salamov A.A."/>
            <person name="Bradshaw R.E."/>
            <person name="Ciuffetti L."/>
            <person name="Hamelin R.C."/>
            <person name="Kema G.H.J."/>
            <person name="Lawrence C."/>
            <person name="Scott J.A."/>
            <person name="Spatafora J.W."/>
            <person name="Turgeon B.G."/>
            <person name="de Wit P.J.G.M."/>
            <person name="Zhong S."/>
            <person name="Goodwin S.B."/>
            <person name="Grigoriev I.V."/>
        </authorList>
    </citation>
    <scope>NUCLEOTIDE SEQUENCE [LARGE SCALE GENOMIC DNA]</scope>
    <source>
        <strain evidence="3">28A</strain>
    </source>
</reference>
<dbReference type="GeneID" id="19396081"/>
<dbReference type="PANTHER" id="PTHR33594">
    <property type="entry name" value="SUPERFAMILY HYDROLASE, PUTATIVE (AFU_ORTHOLOGUE AFUA_1G03035)-RELATED"/>
    <property type="match status" value="1"/>
</dbReference>
<dbReference type="STRING" id="671987.R0K6G3"/>
<dbReference type="SUPFAM" id="SSF109604">
    <property type="entry name" value="HD-domain/PDEase-like"/>
    <property type="match status" value="1"/>
</dbReference>
<name>R0K6G3_EXST2</name>
<reference evidence="2 3" key="2">
    <citation type="journal article" date="2013" name="PLoS Genet.">
        <title>Comparative genome structure, secondary metabolite, and effector coding capacity across Cochliobolus pathogens.</title>
        <authorList>
            <person name="Condon B.J."/>
            <person name="Leng Y."/>
            <person name="Wu D."/>
            <person name="Bushley K.E."/>
            <person name="Ohm R.A."/>
            <person name="Otillar R."/>
            <person name="Martin J."/>
            <person name="Schackwitz W."/>
            <person name="Grimwood J."/>
            <person name="MohdZainudin N."/>
            <person name="Xue C."/>
            <person name="Wang R."/>
            <person name="Manning V.A."/>
            <person name="Dhillon B."/>
            <person name="Tu Z.J."/>
            <person name="Steffenson B.J."/>
            <person name="Salamov A."/>
            <person name="Sun H."/>
            <person name="Lowry S."/>
            <person name="LaButti K."/>
            <person name="Han J."/>
            <person name="Copeland A."/>
            <person name="Lindquist E."/>
            <person name="Barry K."/>
            <person name="Schmutz J."/>
            <person name="Baker S.E."/>
            <person name="Ciuffetti L.M."/>
            <person name="Grigoriev I.V."/>
            <person name="Zhong S."/>
            <person name="Turgeon B.G."/>
        </authorList>
    </citation>
    <scope>NUCLEOTIDE SEQUENCE [LARGE SCALE GENOMIC DNA]</scope>
    <source>
        <strain evidence="3">28A</strain>
    </source>
</reference>
<evidence type="ECO:0000259" key="1">
    <source>
        <dbReference type="SMART" id="SM00471"/>
    </source>
</evidence>
<dbReference type="HOGENOM" id="CLU_036524_0_1_1"/>
<dbReference type="Gene3D" id="1.10.3210.50">
    <property type="match status" value="1"/>
</dbReference>
<dbReference type="RefSeq" id="XP_008023972.1">
    <property type="nucleotide sequence ID" value="XM_008025781.1"/>
</dbReference>
<dbReference type="SMART" id="SM00471">
    <property type="entry name" value="HDc"/>
    <property type="match status" value="1"/>
</dbReference>
<evidence type="ECO:0000313" key="3">
    <source>
        <dbReference type="Proteomes" id="UP000016935"/>
    </source>
</evidence>
<accession>R0K6G3</accession>
<dbReference type="Proteomes" id="UP000016935">
    <property type="component" value="Unassembled WGS sequence"/>
</dbReference>
<gene>
    <name evidence="2" type="ORF">SETTUDRAFT_129550</name>
</gene>
<dbReference type="eggNOG" id="ENOG502QSR7">
    <property type="taxonomic scope" value="Eukaryota"/>
</dbReference>
<dbReference type="EMBL" id="KB908537">
    <property type="protein sequence ID" value="EOA88588.1"/>
    <property type="molecule type" value="Genomic_DNA"/>
</dbReference>
<proteinExistence type="predicted"/>